<dbReference type="RefSeq" id="XP_038742407.1">
    <property type="nucleotide sequence ID" value="XM_038892171.1"/>
</dbReference>
<feature type="compositionally biased region" description="Low complexity" evidence="2">
    <location>
        <begin position="8"/>
        <end position="25"/>
    </location>
</feature>
<dbReference type="GeneID" id="62165245"/>
<dbReference type="EMBL" id="JAATWM020000034">
    <property type="protein sequence ID" value="KAF9872946.1"/>
    <property type="molecule type" value="Genomic_DNA"/>
</dbReference>
<reference evidence="3" key="1">
    <citation type="submission" date="2020-03" db="EMBL/GenBank/DDBJ databases">
        <authorList>
            <person name="He L."/>
        </authorList>
    </citation>
    <scope>NUCLEOTIDE SEQUENCE</scope>
    <source>
        <strain evidence="3">CkLH20</strain>
    </source>
</reference>
<comment type="caution">
    <text evidence="3">The sequence shown here is derived from an EMBL/GenBank/DDBJ whole genome shotgun (WGS) entry which is preliminary data.</text>
</comment>
<dbReference type="Gene3D" id="3.40.50.150">
    <property type="entry name" value="Vaccinia Virus protein VP39"/>
    <property type="match status" value="1"/>
</dbReference>
<evidence type="ECO:0000256" key="2">
    <source>
        <dbReference type="SAM" id="MobiDB-lite"/>
    </source>
</evidence>
<evidence type="ECO:0000256" key="1">
    <source>
        <dbReference type="ARBA" id="ARBA00038158"/>
    </source>
</evidence>
<evidence type="ECO:0000313" key="4">
    <source>
        <dbReference type="Proteomes" id="UP000781932"/>
    </source>
</evidence>
<dbReference type="GO" id="GO:0032259">
    <property type="term" value="P:methylation"/>
    <property type="evidence" value="ECO:0007669"/>
    <property type="project" value="UniProtKB-KW"/>
</dbReference>
<protein>
    <submittedName>
        <fullName evidence="3">UMTA methyltransferase</fullName>
    </submittedName>
</protein>
<organism evidence="3 4">
    <name type="scientific">Colletotrichum karsti</name>
    <dbReference type="NCBI Taxonomy" id="1095194"/>
    <lineage>
        <taxon>Eukaryota</taxon>
        <taxon>Fungi</taxon>
        <taxon>Dikarya</taxon>
        <taxon>Ascomycota</taxon>
        <taxon>Pezizomycotina</taxon>
        <taxon>Sordariomycetes</taxon>
        <taxon>Hypocreomycetidae</taxon>
        <taxon>Glomerellales</taxon>
        <taxon>Glomerellaceae</taxon>
        <taxon>Colletotrichum</taxon>
        <taxon>Colletotrichum boninense species complex</taxon>
    </lineage>
</organism>
<feature type="compositionally biased region" description="Acidic residues" evidence="2">
    <location>
        <begin position="48"/>
        <end position="58"/>
    </location>
</feature>
<dbReference type="SUPFAM" id="SSF53335">
    <property type="entry name" value="S-adenosyl-L-methionine-dependent methyltransferases"/>
    <property type="match status" value="1"/>
</dbReference>
<evidence type="ECO:0000313" key="3">
    <source>
        <dbReference type="EMBL" id="KAF9872946.1"/>
    </source>
</evidence>
<keyword evidence="3" id="KW-0489">Methyltransferase</keyword>
<dbReference type="AlphaFoldDB" id="A0A9P6I2T0"/>
<feature type="region of interest" description="Disordered" evidence="2">
    <location>
        <begin position="1"/>
        <end position="61"/>
    </location>
</feature>
<dbReference type="PANTHER" id="PTHR43591">
    <property type="entry name" value="METHYLTRANSFERASE"/>
    <property type="match status" value="1"/>
</dbReference>
<proteinExistence type="inferred from homology"/>
<dbReference type="PANTHER" id="PTHR43591:SF10">
    <property type="entry name" value="ABC TRANSMEMBRANE TYPE-1 DOMAIN-CONTAINING PROTEIN-RELATED"/>
    <property type="match status" value="1"/>
</dbReference>
<dbReference type="Pfam" id="PF13489">
    <property type="entry name" value="Methyltransf_23"/>
    <property type="match status" value="1"/>
</dbReference>
<comment type="similarity">
    <text evidence="1">Belongs to the methyltransferase superfamily. LaeA methyltransferase family.</text>
</comment>
<dbReference type="OrthoDB" id="2013972at2759"/>
<keyword evidence="4" id="KW-1185">Reference proteome</keyword>
<reference evidence="3" key="2">
    <citation type="submission" date="2020-11" db="EMBL/GenBank/DDBJ databases">
        <title>Whole genome sequencing of Colletotrichum sp.</title>
        <authorList>
            <person name="Li H."/>
        </authorList>
    </citation>
    <scope>NUCLEOTIDE SEQUENCE</scope>
    <source>
        <strain evidence="3">CkLH20</strain>
    </source>
</reference>
<dbReference type="GO" id="GO:0008168">
    <property type="term" value="F:methyltransferase activity"/>
    <property type="evidence" value="ECO:0007669"/>
    <property type="project" value="UniProtKB-KW"/>
</dbReference>
<dbReference type="CDD" id="cd02440">
    <property type="entry name" value="AdoMet_MTases"/>
    <property type="match status" value="1"/>
</dbReference>
<dbReference type="Proteomes" id="UP000781932">
    <property type="component" value="Unassembled WGS sequence"/>
</dbReference>
<keyword evidence="3" id="KW-0808">Transferase</keyword>
<dbReference type="InterPro" id="IPR029063">
    <property type="entry name" value="SAM-dependent_MTases_sf"/>
</dbReference>
<accession>A0A9P6I2T0</accession>
<name>A0A9P6I2T0_9PEZI</name>
<sequence length="370" mass="41487">MADQSTNAASPRATASDAATTTSPASQPPAHPHPANQDIAAQPVATDEPIEADDDNTTDDASTIDERLSEYTASLTSSVVDYPEEYGRRYHAYRPGTYVLPNDEVEMERLDMAHALMVRSIGSRLYLAPLKKDEVHRILDIGTGTGIWAVEIGDIFGHAEVIGNDLSPIQPEWTPPNVKFVIDDVESDWVGHEKYDFIMCRYMACSILDWPKLVENIYDNLKPGGWAEFQDMSTEYYSDDGSYTDKHATWAWNKSFLKACNILGRDPCPGPKLEGWVKSAGFTNVFHRRYKAPMGPWAADPVYKDIGMLNLAQLLEGLEAFSLRLFCGVLQRTREEVLVELVNVRKELKQRAFHGLFDLHVAYGQKPLEE</sequence>
<gene>
    <name evidence="3" type="ORF">CkaCkLH20_09456</name>
</gene>